<dbReference type="Proteomes" id="UP001447842">
    <property type="component" value="Chromosome"/>
</dbReference>
<feature type="transmembrane region" description="Helical" evidence="6">
    <location>
        <begin position="204"/>
        <end position="228"/>
    </location>
</feature>
<keyword evidence="3 6" id="KW-0812">Transmembrane</keyword>
<sequence length="283" mass="30654">MAGWIVLAMVLWGIGWPALKVVTDTDVPVETVTFLRFAIMAVSFLPILYWRRKPLRLNRRTLRFTIAAGALNVAFMYFAFWGVQTGSAGAGGVIITVASPILTALLALIVFHTRVSPTQLLGLGVGLFGGMLMLEVWHADLLHSGNVFFIGSALVWAVLTLLGQQSHTEMEPIHFNFWLAVFAVPITLVPALPAGLGTVLHQDWTFWTGLLFLAIMGQTVASTIFFVASGKIGSAKAGSYMFLVPLTALVASFLLLGERPSFWLVAGGAVSTAAVYFINARKR</sequence>
<feature type="transmembrane region" description="Helical" evidence="6">
    <location>
        <begin position="89"/>
        <end position="111"/>
    </location>
</feature>
<keyword evidence="4 6" id="KW-1133">Transmembrane helix</keyword>
<accession>A0ABZ3HB69</accession>
<feature type="transmembrane region" description="Helical" evidence="6">
    <location>
        <begin position="240"/>
        <end position="256"/>
    </location>
</feature>
<feature type="domain" description="EamA" evidence="7">
    <location>
        <begin position="4"/>
        <end position="133"/>
    </location>
</feature>
<dbReference type="Pfam" id="PF00892">
    <property type="entry name" value="EamA"/>
    <property type="match status" value="2"/>
</dbReference>
<feature type="transmembrane region" description="Helical" evidence="6">
    <location>
        <begin position="145"/>
        <end position="163"/>
    </location>
</feature>
<feature type="transmembrane region" description="Helical" evidence="6">
    <location>
        <begin position="262"/>
        <end position="279"/>
    </location>
</feature>
<evidence type="ECO:0000256" key="6">
    <source>
        <dbReference type="SAM" id="Phobius"/>
    </source>
</evidence>
<feature type="transmembrane region" description="Helical" evidence="6">
    <location>
        <begin position="33"/>
        <end position="50"/>
    </location>
</feature>
<dbReference type="EMBL" id="CP147920">
    <property type="protein sequence ID" value="XAU15768.1"/>
    <property type="molecule type" value="Genomic_DNA"/>
</dbReference>
<evidence type="ECO:0000313" key="9">
    <source>
        <dbReference type="Proteomes" id="UP001447842"/>
    </source>
</evidence>
<keyword evidence="9" id="KW-1185">Reference proteome</keyword>
<dbReference type="InterPro" id="IPR037185">
    <property type="entry name" value="EmrE-like"/>
</dbReference>
<evidence type="ECO:0000256" key="4">
    <source>
        <dbReference type="ARBA" id="ARBA00022989"/>
    </source>
</evidence>
<dbReference type="InterPro" id="IPR050638">
    <property type="entry name" value="AA-Vitamin_Transporters"/>
</dbReference>
<evidence type="ECO:0000259" key="7">
    <source>
        <dbReference type="Pfam" id="PF00892"/>
    </source>
</evidence>
<feature type="domain" description="EamA" evidence="7">
    <location>
        <begin position="144"/>
        <end position="279"/>
    </location>
</feature>
<evidence type="ECO:0000313" key="8">
    <source>
        <dbReference type="EMBL" id="XAU15768.1"/>
    </source>
</evidence>
<name>A0ABZ3HB69_9BACT</name>
<feature type="transmembrane region" description="Helical" evidence="6">
    <location>
        <begin position="175"/>
        <end position="192"/>
    </location>
</feature>
<dbReference type="SUPFAM" id="SSF103481">
    <property type="entry name" value="Multidrug resistance efflux transporter EmrE"/>
    <property type="match status" value="2"/>
</dbReference>
<organism evidence="8 9">
    <name type="scientific">Sulfurimonas diazotrophicus</name>
    <dbReference type="NCBI Taxonomy" id="3131939"/>
    <lineage>
        <taxon>Bacteria</taxon>
        <taxon>Pseudomonadati</taxon>
        <taxon>Campylobacterota</taxon>
        <taxon>Epsilonproteobacteria</taxon>
        <taxon>Campylobacterales</taxon>
        <taxon>Sulfurimonadaceae</taxon>
        <taxon>Sulfurimonas</taxon>
    </lineage>
</organism>
<protein>
    <submittedName>
        <fullName evidence="8">DMT family transporter</fullName>
    </submittedName>
</protein>
<comment type="subcellular location">
    <subcellularLocation>
        <location evidence="1">Membrane</location>
        <topology evidence="1">Multi-pass membrane protein</topology>
    </subcellularLocation>
</comment>
<reference evidence="8 9" key="1">
    <citation type="submission" date="2024-03" db="EMBL/GenBank/DDBJ databases">
        <title>Sulfurimonas sp. HSL3-1.</title>
        <authorList>
            <person name="Wang S."/>
        </authorList>
    </citation>
    <scope>NUCLEOTIDE SEQUENCE [LARGE SCALE GENOMIC DNA]</scope>
    <source>
        <strain evidence="8 9">HSL3-1</strain>
    </source>
</reference>
<feature type="transmembrane region" description="Helical" evidence="6">
    <location>
        <begin position="62"/>
        <end position="83"/>
    </location>
</feature>
<keyword evidence="5 6" id="KW-0472">Membrane</keyword>
<feature type="transmembrane region" description="Helical" evidence="6">
    <location>
        <begin position="120"/>
        <end position="139"/>
    </location>
</feature>
<comment type="similarity">
    <text evidence="2">Belongs to the EamA transporter family.</text>
</comment>
<proteinExistence type="inferred from homology"/>
<dbReference type="PANTHER" id="PTHR32322:SF2">
    <property type="entry name" value="EAMA DOMAIN-CONTAINING PROTEIN"/>
    <property type="match status" value="1"/>
</dbReference>
<dbReference type="PANTHER" id="PTHR32322">
    <property type="entry name" value="INNER MEMBRANE TRANSPORTER"/>
    <property type="match status" value="1"/>
</dbReference>
<evidence type="ECO:0000256" key="1">
    <source>
        <dbReference type="ARBA" id="ARBA00004141"/>
    </source>
</evidence>
<dbReference type="RefSeq" id="WP_345973122.1">
    <property type="nucleotide sequence ID" value="NZ_CP147920.1"/>
</dbReference>
<gene>
    <name evidence="8" type="ORF">WCY31_03480</name>
</gene>
<evidence type="ECO:0000256" key="2">
    <source>
        <dbReference type="ARBA" id="ARBA00007362"/>
    </source>
</evidence>
<dbReference type="InterPro" id="IPR000620">
    <property type="entry name" value="EamA_dom"/>
</dbReference>
<evidence type="ECO:0000256" key="5">
    <source>
        <dbReference type="ARBA" id="ARBA00023136"/>
    </source>
</evidence>
<evidence type="ECO:0000256" key="3">
    <source>
        <dbReference type="ARBA" id="ARBA00022692"/>
    </source>
</evidence>